<feature type="region of interest" description="Disordered" evidence="1">
    <location>
        <begin position="99"/>
        <end position="119"/>
    </location>
</feature>
<gene>
    <name evidence="3" type="ORF">CYMTET_38308</name>
</gene>
<feature type="compositionally biased region" description="Low complexity" evidence="1">
    <location>
        <begin position="368"/>
        <end position="398"/>
    </location>
</feature>
<feature type="chain" id="PRO_5042216189" evidence="2">
    <location>
        <begin position="25"/>
        <end position="737"/>
    </location>
</feature>
<protein>
    <submittedName>
        <fullName evidence="3">Uncharacterized protein</fullName>
    </submittedName>
</protein>
<name>A0AAE0CC93_9CHLO</name>
<dbReference type="Proteomes" id="UP001190700">
    <property type="component" value="Unassembled WGS sequence"/>
</dbReference>
<evidence type="ECO:0000313" key="3">
    <source>
        <dbReference type="EMBL" id="KAK3252391.1"/>
    </source>
</evidence>
<feature type="region of interest" description="Disordered" evidence="1">
    <location>
        <begin position="368"/>
        <end position="412"/>
    </location>
</feature>
<organism evidence="3 4">
    <name type="scientific">Cymbomonas tetramitiformis</name>
    <dbReference type="NCBI Taxonomy" id="36881"/>
    <lineage>
        <taxon>Eukaryota</taxon>
        <taxon>Viridiplantae</taxon>
        <taxon>Chlorophyta</taxon>
        <taxon>Pyramimonadophyceae</taxon>
        <taxon>Pyramimonadales</taxon>
        <taxon>Pyramimonadaceae</taxon>
        <taxon>Cymbomonas</taxon>
    </lineage>
</organism>
<proteinExistence type="predicted"/>
<dbReference type="AlphaFoldDB" id="A0AAE0CC93"/>
<evidence type="ECO:0000256" key="1">
    <source>
        <dbReference type="SAM" id="MobiDB-lite"/>
    </source>
</evidence>
<comment type="caution">
    <text evidence="3">The sequence shown here is derived from an EMBL/GenBank/DDBJ whole genome shotgun (WGS) entry which is preliminary data.</text>
</comment>
<accession>A0AAE0CC93</accession>
<evidence type="ECO:0000313" key="4">
    <source>
        <dbReference type="Proteomes" id="UP001190700"/>
    </source>
</evidence>
<sequence>MFGSSFAPALALLVTVFWAGVRDTFDFDDIFECPSPLHSLSSSPLLTITIFPLPHPTARLRTTSPLAFQSMGMLTRAKKSLDRDSDIDASLRLLDGVRNSPTVRTPTVPTPAPNSNEDADVATRKYLQEQSKLVDEVYKARLHRQWAKDDAGLLSELVVQLRTEFHSAGLELASFDLDDPLARVVTKVNGLLYDVLALVVEKHSNAYVWLTGTDASSDRDGRRALVDIIKGCVPVALRESHQEEHAALRYPADTDPQPILAREQRLVRDNKATDWTPTEETRKLSLYNPLDPVFYTAVKVRYPLAADLAHVSLASLRSLVVEIYQAWAQTGAGKAVSGKSGISAQLSSTEYGALLNKINELQDLLRQQRGADAPPAQQQRQQPQRQQRQQQQRGTQRGFRVGTHPLPAVGFDRDDQKAKPFCGRCKKAGKGRGGVRALAMCALFQQAADDGAEAFATAASTYGPPAVLCAGAVGGIDVSAYGFTVEPQQPADEPAGDDIHQRLDDLAAEVHAAANCKVHYTHASFPPRAVLEPHASALVCGPAAAGYMPEEQVPAGGAAVSASAVPAPAMPVSQEEDVKPVPLQSARVTATTDSEFPGFVQTVNHAAIAPVDLTGYDTDDYEDFADGSFDPAKAAGFASVGQSCFRAAHGRAEDLRLWEAALGLSYHGWAGFFVADNVPPLEPPEPPDIFQDLAQADLSFDMAFFYGVALHERGPFGNPPFGSDLLETTAGYFGAVD</sequence>
<evidence type="ECO:0000256" key="2">
    <source>
        <dbReference type="SAM" id="SignalP"/>
    </source>
</evidence>
<keyword evidence="2" id="KW-0732">Signal</keyword>
<dbReference type="EMBL" id="LGRX02025450">
    <property type="protein sequence ID" value="KAK3252391.1"/>
    <property type="molecule type" value="Genomic_DNA"/>
</dbReference>
<keyword evidence="4" id="KW-1185">Reference proteome</keyword>
<reference evidence="3 4" key="1">
    <citation type="journal article" date="2015" name="Genome Biol. Evol.">
        <title>Comparative Genomics of a Bacterivorous Green Alga Reveals Evolutionary Causalities and Consequences of Phago-Mixotrophic Mode of Nutrition.</title>
        <authorList>
            <person name="Burns J.A."/>
            <person name="Paasch A."/>
            <person name="Narechania A."/>
            <person name="Kim E."/>
        </authorList>
    </citation>
    <scope>NUCLEOTIDE SEQUENCE [LARGE SCALE GENOMIC DNA]</scope>
    <source>
        <strain evidence="3 4">PLY_AMNH</strain>
    </source>
</reference>
<feature type="signal peptide" evidence="2">
    <location>
        <begin position="1"/>
        <end position="24"/>
    </location>
</feature>